<feature type="coiled-coil region" evidence="1">
    <location>
        <begin position="46"/>
        <end position="117"/>
    </location>
</feature>
<dbReference type="InterPro" id="IPR052376">
    <property type="entry name" value="Oxidative_Scav/Glycosyltrans"/>
</dbReference>
<dbReference type="AlphaFoldDB" id="A0A2M7SEX9"/>
<dbReference type="InterPro" id="IPR056003">
    <property type="entry name" value="CT398_CC_hairpin"/>
</dbReference>
<dbReference type="Pfam" id="PF02591">
    <property type="entry name" value="Zn_ribbon_9"/>
    <property type="match status" value="1"/>
</dbReference>
<dbReference type="PANTHER" id="PTHR39082">
    <property type="entry name" value="PHOSPHOLIPASE C-BETA-2-RELATED"/>
    <property type="match status" value="1"/>
</dbReference>
<reference evidence="5" key="1">
    <citation type="submission" date="2017-09" db="EMBL/GenBank/DDBJ databases">
        <title>Depth-based differentiation of microbial function through sediment-hosted aquifers and enrichment of novel symbionts in the deep terrestrial subsurface.</title>
        <authorList>
            <person name="Probst A.J."/>
            <person name="Ladd B."/>
            <person name="Jarett J.K."/>
            <person name="Geller-Mcgrath D.E."/>
            <person name="Sieber C.M.K."/>
            <person name="Emerson J.B."/>
            <person name="Anantharaman K."/>
            <person name="Thomas B.C."/>
            <person name="Malmstrom R."/>
            <person name="Stieglmeier M."/>
            <person name="Klingl A."/>
            <person name="Woyke T."/>
            <person name="Ryan C.M."/>
            <person name="Banfield J.F."/>
        </authorList>
    </citation>
    <scope>NUCLEOTIDE SEQUENCE [LARGE SCALE GENOMIC DNA]</scope>
</reference>
<feature type="domain" description="C4-type zinc ribbon" evidence="2">
    <location>
        <begin position="199"/>
        <end position="230"/>
    </location>
</feature>
<evidence type="ECO:0000259" key="3">
    <source>
        <dbReference type="Pfam" id="PF24481"/>
    </source>
</evidence>
<gene>
    <name evidence="4" type="ORF">COY52_01470</name>
</gene>
<evidence type="ECO:0000313" key="5">
    <source>
        <dbReference type="Proteomes" id="UP000229307"/>
    </source>
</evidence>
<dbReference type="PANTHER" id="PTHR39082:SF1">
    <property type="entry name" value="SCAVENGER RECEPTOR CLASS A MEMBER 3"/>
    <property type="match status" value="1"/>
</dbReference>
<protein>
    <submittedName>
        <fullName evidence="4">Uncharacterized protein</fullName>
    </submittedName>
</protein>
<accession>A0A2M7SEX9</accession>
<evidence type="ECO:0000256" key="1">
    <source>
        <dbReference type="SAM" id="Coils"/>
    </source>
</evidence>
<evidence type="ECO:0000313" key="4">
    <source>
        <dbReference type="EMBL" id="PIZ18044.1"/>
    </source>
</evidence>
<keyword evidence="1" id="KW-0175">Coiled coil</keyword>
<name>A0A2M7SEX9_9BACT</name>
<dbReference type="EMBL" id="PFMR01000045">
    <property type="protein sequence ID" value="PIZ18044.1"/>
    <property type="molecule type" value="Genomic_DNA"/>
</dbReference>
<dbReference type="Pfam" id="PF24481">
    <property type="entry name" value="CT398_CC"/>
    <property type="match status" value="1"/>
</dbReference>
<proteinExistence type="predicted"/>
<dbReference type="Gene3D" id="1.10.287.1490">
    <property type="match status" value="1"/>
</dbReference>
<comment type="caution">
    <text evidence="4">The sequence shown here is derived from an EMBL/GenBank/DDBJ whole genome shotgun (WGS) entry which is preliminary data.</text>
</comment>
<organism evidence="4 5">
    <name type="scientific">Candidatus Desantisbacteria bacterium CG_4_10_14_0_8_um_filter_48_22</name>
    <dbReference type="NCBI Taxonomy" id="1974543"/>
    <lineage>
        <taxon>Bacteria</taxon>
        <taxon>Candidatus Desantisiibacteriota</taxon>
    </lineage>
</organism>
<sequence length="240" mass="26841">MNQSLLSLVNLQKIDTEIRKEEIIIKETTDAVNGIRGNLSAKENTFAEEKNLLASTEKDLRSKERQLEDVNAQMAKCREKIYKITNQKELAAIDEEIKEAKKKKASYEEELLAIMERIDTSSKGVNTKEKEISQESKDAVGKLAESEKIFSEASKKLESLAVKKEEALKGVDASLLTEYRRIAKSKGDCAVAAMRDGICGGCHMAVPPKLANEVKKNDQINRCENCARILYYPDTIPADN</sequence>
<evidence type="ECO:0000259" key="2">
    <source>
        <dbReference type="Pfam" id="PF02591"/>
    </source>
</evidence>
<dbReference type="Proteomes" id="UP000229307">
    <property type="component" value="Unassembled WGS sequence"/>
</dbReference>
<dbReference type="InterPro" id="IPR003743">
    <property type="entry name" value="Zf-RING_7"/>
</dbReference>
<feature type="domain" description="CT398-like coiled coil hairpin" evidence="3">
    <location>
        <begin position="29"/>
        <end position="187"/>
    </location>
</feature>